<comment type="similarity">
    <text evidence="3">Belongs to the TVP38/TMEM64 family.</text>
</comment>
<evidence type="ECO:0000256" key="5">
    <source>
        <dbReference type="ARBA" id="ARBA00020673"/>
    </source>
</evidence>
<dbReference type="GO" id="GO:0000139">
    <property type="term" value="C:Golgi membrane"/>
    <property type="evidence" value="ECO:0007669"/>
    <property type="project" value="UniProtKB-SubCell"/>
</dbReference>
<dbReference type="AlphaFoldDB" id="A0A316YR00"/>
<dbReference type="PANTHER" id="PTHR47549">
    <property type="entry name" value="GOLGI APPARATUS MEMBRANE PROTEIN TVP38-RELATED"/>
    <property type="match status" value="1"/>
</dbReference>
<dbReference type="OrthoDB" id="166803at2759"/>
<keyword evidence="6 11" id="KW-0812">Transmembrane</keyword>
<gene>
    <name evidence="13" type="ORF">FA10DRAFT_250050</name>
</gene>
<evidence type="ECO:0000313" key="13">
    <source>
        <dbReference type="EMBL" id="PWN91807.1"/>
    </source>
</evidence>
<evidence type="ECO:0000256" key="2">
    <source>
        <dbReference type="ARBA" id="ARBA00004653"/>
    </source>
</evidence>
<dbReference type="EMBL" id="KZ819635">
    <property type="protein sequence ID" value="PWN91807.1"/>
    <property type="molecule type" value="Genomic_DNA"/>
</dbReference>
<sequence length="809" mass="90023">MANPFYPPKGARPDRGDASRGSIGHGADEAPLPFDPDRRGLWNGEQAGIRGRRQDSSMAFEDRNHARNGTEGPGGAAAFYVQDDIYSGGPRAGAAQPGLSYQPHPHHPGAFDNARYPPVLRSEGPSLSSSPRGPNATLLPHGQYNGYANGGGSSPQRYPEARYAYEDDEEDDDDDAFRAKEAQRKRAAAAGGLGAGQSGFTASSLALDTARLNQYPPPSVHDINRPGTPGIYLDRPPRKEALNEKQREILATFPEDLDEEKGGLLTSAKKMAKNWREWVRWKYAHYYIILVFICVLVALMTIYHRQIIDWLTPVSKKINSVSWGWVIPVAILFVISFPPLFGHEIVGILCGVVYGLWIGFGILSLGTLLGEIGNFYAFKWFLKKHGERYERKSLNYACMAHIVREGGFMVVLLARLSAIPGHFTTAVFATVGMNIFVFTIAAVLSLPKQLVVVYLGVAIEQSGSGQESTQSKVIKWVVLIISFAVTIVVAIYLYDKMNKARPLVQSRLRQRRYTLLSEAAPPKEHDSTSGPYPRQGQGHAGSESLGVDDMAETKIDMYGNGDPTRRTQDAREEDDMQRTPTIKFTQQGGWRYRDQQRQQGVAPLQATQSILRKPEQRAESPPSGESVSSHNHSPTRPLNYQQHSPAVDYDPEATIRVVNGGAWDHRYSSPTHSQDQHVSPRFANPYDSVPQRQQQQQQQRQQQQRQQQQNNLKPKEPAHYQRVSGVGSVYELPPLEVGLADGSRRAQDDGETSPNRPPSYHTDTDPGHRSEDQHQQQQQQQQQQYHQQQRNQMQQGTASTASWNGGLAL</sequence>
<dbReference type="Proteomes" id="UP000245768">
    <property type="component" value="Unassembled WGS sequence"/>
</dbReference>
<evidence type="ECO:0000256" key="7">
    <source>
        <dbReference type="ARBA" id="ARBA00022989"/>
    </source>
</evidence>
<feature type="compositionally biased region" description="Basic and acidic residues" evidence="10">
    <location>
        <begin position="762"/>
        <end position="774"/>
    </location>
</feature>
<evidence type="ECO:0000256" key="9">
    <source>
        <dbReference type="ARBA" id="ARBA00023136"/>
    </source>
</evidence>
<evidence type="ECO:0000256" key="1">
    <source>
        <dbReference type="ARBA" id="ARBA00002978"/>
    </source>
</evidence>
<evidence type="ECO:0000256" key="8">
    <source>
        <dbReference type="ARBA" id="ARBA00023034"/>
    </source>
</evidence>
<evidence type="ECO:0000259" key="12">
    <source>
        <dbReference type="Pfam" id="PF09335"/>
    </source>
</evidence>
<feature type="transmembrane region" description="Helical" evidence="11">
    <location>
        <begin position="348"/>
        <end position="373"/>
    </location>
</feature>
<feature type="domain" description="VTT" evidence="12">
    <location>
        <begin position="343"/>
        <end position="456"/>
    </location>
</feature>
<feature type="region of interest" description="Disordered" evidence="10">
    <location>
        <begin position="215"/>
        <end position="236"/>
    </location>
</feature>
<evidence type="ECO:0000256" key="11">
    <source>
        <dbReference type="SAM" id="Phobius"/>
    </source>
</evidence>
<evidence type="ECO:0000256" key="3">
    <source>
        <dbReference type="ARBA" id="ARBA00008640"/>
    </source>
</evidence>
<protein>
    <recommendedName>
        <fullName evidence="4">Golgi apparatus membrane protein TVP38</fullName>
    </recommendedName>
    <alternativeName>
        <fullName evidence="5">Golgi apparatus membrane protein tvp38</fullName>
    </alternativeName>
</protein>
<feature type="region of interest" description="Disordered" evidence="10">
    <location>
        <begin position="666"/>
        <end position="720"/>
    </location>
</feature>
<dbReference type="InterPro" id="IPR032816">
    <property type="entry name" value="VTT_dom"/>
</dbReference>
<name>A0A316YR00_9BASI</name>
<organism evidence="13 14">
    <name type="scientific">Acaromyces ingoldii</name>
    <dbReference type="NCBI Taxonomy" id="215250"/>
    <lineage>
        <taxon>Eukaryota</taxon>
        <taxon>Fungi</taxon>
        <taxon>Dikarya</taxon>
        <taxon>Basidiomycota</taxon>
        <taxon>Ustilaginomycotina</taxon>
        <taxon>Exobasidiomycetes</taxon>
        <taxon>Exobasidiales</taxon>
        <taxon>Cryptobasidiaceae</taxon>
        <taxon>Acaromyces</taxon>
    </lineage>
</organism>
<dbReference type="GeneID" id="37041470"/>
<dbReference type="PANTHER" id="PTHR47549:SF2">
    <property type="entry name" value="GOLGI APPARATUS MEMBRANE PROTEIN TVP38"/>
    <property type="match status" value="1"/>
</dbReference>
<keyword evidence="9 11" id="KW-0472">Membrane</keyword>
<keyword evidence="8" id="KW-0333">Golgi apparatus</keyword>
<feature type="compositionally biased region" description="Low complexity" evidence="10">
    <location>
        <begin position="691"/>
        <end position="709"/>
    </location>
</feature>
<comment type="subcellular location">
    <subcellularLocation>
        <location evidence="2">Golgi apparatus membrane</location>
        <topology evidence="2">Multi-pass membrane protein</topology>
    </subcellularLocation>
</comment>
<feature type="compositionally biased region" description="Polar residues" evidence="10">
    <location>
        <begin position="623"/>
        <end position="644"/>
    </location>
</feature>
<feature type="compositionally biased region" description="Low complexity" evidence="10">
    <location>
        <begin position="775"/>
        <end position="795"/>
    </location>
</feature>
<dbReference type="STRING" id="215250.A0A316YR00"/>
<feature type="region of interest" description="Disordered" evidence="10">
    <location>
        <begin position="738"/>
        <end position="809"/>
    </location>
</feature>
<evidence type="ECO:0000256" key="4">
    <source>
        <dbReference type="ARBA" id="ARBA00013533"/>
    </source>
</evidence>
<evidence type="ECO:0000256" key="6">
    <source>
        <dbReference type="ARBA" id="ARBA00022692"/>
    </source>
</evidence>
<feature type="compositionally biased region" description="Polar residues" evidence="10">
    <location>
        <begin position="668"/>
        <end position="677"/>
    </location>
</feature>
<evidence type="ECO:0000313" key="14">
    <source>
        <dbReference type="Proteomes" id="UP000245768"/>
    </source>
</evidence>
<evidence type="ECO:0000256" key="10">
    <source>
        <dbReference type="SAM" id="MobiDB-lite"/>
    </source>
</evidence>
<feature type="region of interest" description="Disordered" evidence="10">
    <location>
        <begin position="516"/>
        <end position="645"/>
    </location>
</feature>
<feature type="transmembrane region" description="Helical" evidence="11">
    <location>
        <begin position="426"/>
        <end position="446"/>
    </location>
</feature>
<dbReference type="RefSeq" id="XP_025379005.1">
    <property type="nucleotide sequence ID" value="XM_025519554.1"/>
</dbReference>
<dbReference type="InterPro" id="IPR051076">
    <property type="entry name" value="Golgi_membrane_TVP38/TMEM64"/>
</dbReference>
<feature type="compositionally biased region" description="Basic and acidic residues" evidence="10">
    <location>
        <begin position="52"/>
        <end position="65"/>
    </location>
</feature>
<keyword evidence="7 11" id="KW-1133">Transmembrane helix</keyword>
<feature type="transmembrane region" description="Helical" evidence="11">
    <location>
        <begin position="473"/>
        <end position="494"/>
    </location>
</feature>
<comment type="function">
    <text evidence="1">Golgi membrane protein involved in vesicular trafficking and spindle migration.</text>
</comment>
<feature type="transmembrane region" description="Helical" evidence="11">
    <location>
        <begin position="283"/>
        <end position="303"/>
    </location>
</feature>
<feature type="transmembrane region" description="Helical" evidence="11">
    <location>
        <begin position="323"/>
        <end position="341"/>
    </location>
</feature>
<reference evidence="13 14" key="1">
    <citation type="journal article" date="2018" name="Mol. Biol. Evol.">
        <title>Broad Genomic Sampling Reveals a Smut Pathogenic Ancestry of the Fungal Clade Ustilaginomycotina.</title>
        <authorList>
            <person name="Kijpornyongpan T."/>
            <person name="Mondo S.J."/>
            <person name="Barry K."/>
            <person name="Sandor L."/>
            <person name="Lee J."/>
            <person name="Lipzen A."/>
            <person name="Pangilinan J."/>
            <person name="LaButti K."/>
            <person name="Hainaut M."/>
            <person name="Henrissat B."/>
            <person name="Grigoriev I.V."/>
            <person name="Spatafora J.W."/>
            <person name="Aime M.C."/>
        </authorList>
    </citation>
    <scope>NUCLEOTIDE SEQUENCE [LARGE SCALE GENOMIC DNA]</scope>
    <source>
        <strain evidence="13 14">MCA 4198</strain>
    </source>
</reference>
<keyword evidence="14" id="KW-1185">Reference proteome</keyword>
<proteinExistence type="inferred from homology"/>
<dbReference type="Pfam" id="PF09335">
    <property type="entry name" value="VTT_dom"/>
    <property type="match status" value="1"/>
</dbReference>
<feature type="transmembrane region" description="Helical" evidence="11">
    <location>
        <begin position="393"/>
        <end position="414"/>
    </location>
</feature>
<feature type="region of interest" description="Disordered" evidence="10">
    <location>
        <begin position="1"/>
        <end position="158"/>
    </location>
</feature>
<dbReference type="InParanoid" id="A0A316YR00"/>
<feature type="compositionally biased region" description="Polar residues" evidence="10">
    <location>
        <begin position="578"/>
        <end position="588"/>
    </location>
</feature>
<accession>A0A316YR00</accession>